<dbReference type="InterPro" id="IPR011009">
    <property type="entry name" value="Kinase-like_dom_sf"/>
</dbReference>
<feature type="domain" description="Protein kinase" evidence="7">
    <location>
        <begin position="2358"/>
        <end position="2621"/>
    </location>
</feature>
<dbReference type="OrthoDB" id="28443at2759"/>
<organism evidence="8 9">
    <name type="scientific">Entamoeba invadens IP1</name>
    <dbReference type="NCBI Taxonomy" id="370355"/>
    <lineage>
        <taxon>Eukaryota</taxon>
        <taxon>Amoebozoa</taxon>
        <taxon>Evosea</taxon>
        <taxon>Archamoebae</taxon>
        <taxon>Mastigamoebida</taxon>
        <taxon>Entamoebidae</taxon>
        <taxon>Entamoeba</taxon>
    </lineage>
</organism>
<accession>A0A0A1UFU3</accession>
<dbReference type="Proteomes" id="UP000014680">
    <property type="component" value="Unassembled WGS sequence"/>
</dbReference>
<dbReference type="Gene3D" id="1.10.510.10">
    <property type="entry name" value="Transferase(Phosphotransferase) domain 1"/>
    <property type="match status" value="1"/>
</dbReference>
<dbReference type="InterPro" id="IPR006212">
    <property type="entry name" value="Furin_repeat"/>
</dbReference>
<keyword evidence="8" id="KW-0418">Kinase</keyword>
<gene>
    <name evidence="8" type="ORF">EIN_399640</name>
</gene>
<keyword evidence="5" id="KW-0472">Membrane</keyword>
<evidence type="ECO:0000256" key="5">
    <source>
        <dbReference type="SAM" id="Phobius"/>
    </source>
</evidence>
<dbReference type="SUPFAM" id="SSF57184">
    <property type="entry name" value="Growth factor receptor domain"/>
    <property type="match status" value="8"/>
</dbReference>
<sequence>MALCLLIVTLYVVMSSSELCSVPSSFFCTNEDLKGIDSSCSSLIIDQPDSVFLYNTNCYTHLFLTDYIIDVRINAILSIDPPSNPSDPNAYFPFSRSGGLIVRENVYLDIYGYINVNRYKTLQILNNATLNIANNFTLSRESYEVNKYNIVVDIMTIVESTLTLKNSQSSINTLSVLISSDLILENSDLSPDSISFGKGTNFYLKGNSVLTPTYFNADTRTKPYPCLYLLNSSRINGSSFLFGDIVYSSSAISNLVKDDTQLVNGGFVGTFNLTVEHKDPLFTSNGASLFLALDAIDSITPCFDWISSSTTISLDSIYSLKDSFILPTPRLLRYCKDINKLDTTVFCELNGTQYIDSTESIILYIDYPFTFKHCPCFGELCTIHFDNTDQFYSINNQHIDAVIVADNGVKLDFTQSYTTPFIVSGDISGVSLFGGLKMQFSGDGLNVKVVGNNASTIHKMTINDGNNMFTLTIDISDLSYFTGGVYTIENTNIDNMTLNEGTIIISQMTMNMTSTVSGLITINLNIPLVINGDKCYSFTIDSNNTFSCLKKCGTCETNNNNNVCTPLSGSTGCLVCSSTSVCLICADGYYLYNGACVPCTTKFCDRCSRVNGKCLSCMDGYSLVSSTCVDCTTPLYCHTCSAKGICVQCQEPYTLYSSKECRKCEGNVEGCDVCSTMLYGCSVCQDTYFLRNSNCTKCTEIFCEDCDKVTGQCRTCMSGYFLNDYKQCELCTTKDHCFTCSLTSNQCNVCDKDYYPNGKGCSSCASQNCNVCDSTTGRCSLCTSNYYIQSGKCVPCSEKHCASCTQDGYCVGSCDYGYTMTLDNQCVLCRNITGCSKCSQTEYQCNECLSGYFMKDNICVSCEEKLGCFVCSTTSDNCDTCQGGFTPNGTECIDCRQNTLGCKTCSVSSYKCTDCYDGYFTTSTINNCEPCKTIHCYGTSATCSKDGKCSQCEDGYLLDTTQTCLPCSTITGCLKCSPTQKECYICEDGKYLDNKLCYNCSTKGCNTCSATGGCYDCLEGNYLSGELCLSCVLKPECATCSRTSDKCDVCKQGYFPYLSGCISCASKHCTECDSQSGICTTCISGYYIDKTGNCQVCSKALSNCGECTSTSVCTSCFDEFYLKENECHKCSEKSHCMVCSKNSDTCTTCFDRYYPNITGCALCETKNCKECDSTTGECSACVNGYYLDNKMCSKCNTNCAKCDSQSSCIVCDSNYSNINGTCTPCSNKANCVTCDPQTDKCFECGLGMYPSDGNCVTCTSQNCSECNSINGWCNSCLKGSYMSEGKCLSCSNKMPGCLSCSASDICYECINELYYLENAICVDCSTKANCMKCYSDRDGCQQCAETFYPAGKVCETCLSKHCTSCDSRSGICTSCTEGYTLKNGSCVACESSHCLNCDQQNKPCDICEPNYSPNSEYYCVACDKENNMHCAQNLCSQSEYQVCQECTLGYYLVDTLCNNCSKDKGCYLCDKTNGDCYICDYGYYKHSKTCLKCGADNVLHCKENRCSLYEEDKCNDCALGYFMNNGECVSCTTNACKLCDGVTGVCTSCNDDEYLEDHICKKCDDSNPMHCLPNNCSPNSTECLSCNSGYYLSNGECRVCTLTNPNSCIPGRCKGDAASGCLDCKEGYVKNEKEQCESAALIMENCELAATYNFCVKCRDGYVQEQGQCISLSCDDTIQTQDTVCSSHCEDVVSLTSTCGIIENCEKGKVSTDGDICLVCEDNKSVSEGVCIVDETEGCLYSRNGQCYNSEIGYYNGLHGVEQCVGSLVCIYNTDTMGTEIFECDEGKVLTDFLGLKVCSDQDDYCAVYSRGTKGVTTCRTCKSGYFLHSGMCSACDNFALQCDSFGVLTCPEGTIRYNEICINSIFENCRTVGINMKCVVCEDGYYLDISGTCSAVTNGCKYQTIDGCLECYGKMYQNNQCDTTTKLDASIQINQSNILKALKEEDNSRIVSIENCVREGGSGCMRCERGTYLSGAACVKCPSMCETCSNETVCFSCNEGYYKSEGECIKIGEDNSCKHFLTSGDGCYECKPHYYREGISCKDCDTSCETCSTYKSCNTCIADYFKSDHMDFCVPLDTLTNCVNKTSRGCIQCDTGYYLFFSECNKCTENCDSCKGSGATECVTCSPGYIRSTFNSEFGCISYTTVSQCEGAFNSTCTGCAGYYSLSKDRMSCEQKSVELATIPIVFGVAVIVILLVAVVVTLIIVFRFKQREKEANVGKVIFKMRYSDIQFTNSIATIVCDRDVLNYDEENIPVGKENEETFYIGNISEHTIKVQFTTKESLPSSKYYLRTEPSMVTLHKGMACEFKLYLTPACTCKINDDIIFSVLDLHKGKVSEGALRVSVETDWSTMIDYDELKEEKKIGEGSFGVVYRGIYRTNTVAIKKMIQRPGDDSLDEFKLEVSMLDKFRSPYIVHFYGAVVIPNKICMVTEFAQYGSLQSLKDVNTKASEAYSIRYKLLLDASKGIEYLHNNEVLHRDIKPDNILVFSLVPNEKTNAKLTDFGSSRNINAFTQNKTFTKGIGTPIYMAPEVLQGIKYGYGADVYSFAITMFEIDVWGEAFPSEEFAFPWMIADFVFKGNRPPYREGMSKILYSVIEKAWCMNLEERSSMGDIVKSLEEIVATKINTTEQFVINGDEIKTILSDSPRPGIDSPKQTQEKVPKKNRVVRKDLLI</sequence>
<dbReference type="PANTHER" id="PTHR45756">
    <property type="entry name" value="PALMITOYLTRANSFERASE"/>
    <property type="match status" value="1"/>
</dbReference>
<protein>
    <submittedName>
        <fullName evidence="8">Protein serine/threonine kinase, putative</fullName>
        <ecNumber evidence="8">2.7.11.25</ecNumber>
    </submittedName>
</protein>
<proteinExistence type="predicted"/>
<dbReference type="PANTHER" id="PTHR45756:SF1">
    <property type="entry name" value="PROTEIN KINASE DOMAIN CONTAINING PROTEIN"/>
    <property type="match status" value="1"/>
</dbReference>
<feature type="chain" id="PRO_5001991399" evidence="6">
    <location>
        <begin position="18"/>
        <end position="2673"/>
    </location>
</feature>
<dbReference type="SMART" id="SM00220">
    <property type="entry name" value="S_TKc"/>
    <property type="match status" value="1"/>
</dbReference>
<dbReference type="Pfam" id="PF07714">
    <property type="entry name" value="PK_Tyr_Ser-Thr"/>
    <property type="match status" value="1"/>
</dbReference>
<evidence type="ECO:0000256" key="3">
    <source>
        <dbReference type="ARBA" id="ARBA00022840"/>
    </source>
</evidence>
<dbReference type="SUPFAM" id="SSF56112">
    <property type="entry name" value="Protein kinase-like (PK-like)"/>
    <property type="match status" value="1"/>
</dbReference>
<dbReference type="Gene3D" id="2.10.220.10">
    <property type="entry name" value="Hormone Receptor, Insulin-like Growth Factor Receptor 1, Chain A, domain 2"/>
    <property type="match status" value="1"/>
</dbReference>
<keyword evidence="3 4" id="KW-0067">ATP-binding</keyword>
<dbReference type="InterPro" id="IPR001245">
    <property type="entry name" value="Ser-Thr/Tyr_kinase_cat_dom"/>
</dbReference>
<keyword evidence="5" id="KW-0812">Transmembrane</keyword>
<evidence type="ECO:0000313" key="9">
    <source>
        <dbReference type="Proteomes" id="UP000014680"/>
    </source>
</evidence>
<evidence type="ECO:0000256" key="6">
    <source>
        <dbReference type="SAM" id="SignalP"/>
    </source>
</evidence>
<keyword evidence="2 4" id="KW-0547">Nucleotide-binding</keyword>
<keyword evidence="9" id="KW-1185">Reference proteome</keyword>
<dbReference type="RefSeq" id="XP_004258695.1">
    <property type="nucleotide sequence ID" value="XM_004258647.1"/>
</dbReference>
<dbReference type="InterPro" id="IPR009030">
    <property type="entry name" value="Growth_fac_rcpt_cys_sf"/>
</dbReference>
<dbReference type="Gene3D" id="3.30.200.20">
    <property type="entry name" value="Phosphorylase Kinase, domain 1"/>
    <property type="match status" value="1"/>
</dbReference>
<dbReference type="InterPro" id="IPR000742">
    <property type="entry name" value="EGF"/>
</dbReference>
<dbReference type="VEuPathDB" id="AmoebaDB:EIN_399640"/>
<dbReference type="EC" id="2.7.11.25" evidence="8"/>
<name>A0A0A1UFU3_ENTIV</name>
<evidence type="ECO:0000256" key="2">
    <source>
        <dbReference type="ARBA" id="ARBA00022741"/>
    </source>
</evidence>
<feature type="transmembrane region" description="Helical" evidence="5">
    <location>
        <begin position="2181"/>
        <end position="2208"/>
    </location>
</feature>
<dbReference type="SMART" id="SM00181">
    <property type="entry name" value="EGF"/>
    <property type="match status" value="27"/>
</dbReference>
<dbReference type="PROSITE" id="PS50011">
    <property type="entry name" value="PROTEIN_KINASE_DOM"/>
    <property type="match status" value="1"/>
</dbReference>
<dbReference type="KEGG" id="eiv:EIN_399640"/>
<keyword evidence="1" id="KW-0723">Serine/threonine-protein kinase</keyword>
<evidence type="ECO:0000256" key="1">
    <source>
        <dbReference type="ARBA" id="ARBA00022527"/>
    </source>
</evidence>
<dbReference type="PROSITE" id="PS00107">
    <property type="entry name" value="PROTEIN_KINASE_ATP"/>
    <property type="match status" value="1"/>
</dbReference>
<evidence type="ECO:0000259" key="7">
    <source>
        <dbReference type="PROSITE" id="PS50011"/>
    </source>
</evidence>
<dbReference type="GO" id="GO:0005524">
    <property type="term" value="F:ATP binding"/>
    <property type="evidence" value="ECO:0007669"/>
    <property type="project" value="UniProtKB-UniRule"/>
</dbReference>
<keyword evidence="6" id="KW-0732">Signal</keyword>
<dbReference type="InterPro" id="IPR017441">
    <property type="entry name" value="Protein_kinase_ATP_BS"/>
</dbReference>
<dbReference type="InterPro" id="IPR008271">
    <property type="entry name" value="Ser/Thr_kinase_AS"/>
</dbReference>
<dbReference type="PROSITE" id="PS00108">
    <property type="entry name" value="PROTEIN_KINASE_ST"/>
    <property type="match status" value="1"/>
</dbReference>
<feature type="signal peptide" evidence="6">
    <location>
        <begin position="1"/>
        <end position="17"/>
    </location>
</feature>
<evidence type="ECO:0000256" key="4">
    <source>
        <dbReference type="PROSITE-ProRule" id="PRU10141"/>
    </source>
</evidence>
<keyword evidence="8" id="KW-0808">Transferase</keyword>
<evidence type="ECO:0000313" key="8">
    <source>
        <dbReference type="EMBL" id="ELP91924.1"/>
    </source>
</evidence>
<dbReference type="GeneID" id="14890886"/>
<reference evidence="8 9" key="1">
    <citation type="submission" date="2012-10" db="EMBL/GenBank/DDBJ databases">
        <authorList>
            <person name="Zafar N."/>
            <person name="Inman J."/>
            <person name="Hall N."/>
            <person name="Lorenzi H."/>
            <person name="Caler E."/>
        </authorList>
    </citation>
    <scope>NUCLEOTIDE SEQUENCE [LARGE SCALE GENOMIC DNA]</scope>
    <source>
        <strain evidence="8 9">IP1</strain>
    </source>
</reference>
<keyword evidence="5" id="KW-1133">Transmembrane helix</keyword>
<dbReference type="GO" id="GO:0004709">
    <property type="term" value="F:MAP kinase kinase kinase activity"/>
    <property type="evidence" value="ECO:0007669"/>
    <property type="project" value="UniProtKB-EC"/>
</dbReference>
<dbReference type="SMART" id="SM00261">
    <property type="entry name" value="FU"/>
    <property type="match status" value="18"/>
</dbReference>
<dbReference type="InterPro" id="IPR000719">
    <property type="entry name" value="Prot_kinase_dom"/>
</dbReference>
<dbReference type="InterPro" id="IPR053215">
    <property type="entry name" value="TKL_Ser/Thr_kinase"/>
</dbReference>
<dbReference type="EMBL" id="KB206411">
    <property type="protein sequence ID" value="ELP91924.1"/>
    <property type="molecule type" value="Genomic_DNA"/>
</dbReference>
<dbReference type="OMA" id="SCIECET"/>
<feature type="binding site" evidence="4">
    <location>
        <position position="2386"/>
    </location>
    <ligand>
        <name>ATP</name>
        <dbReference type="ChEBI" id="CHEBI:30616"/>
    </ligand>
</feature>